<evidence type="ECO:0000313" key="1">
    <source>
        <dbReference type="EMBL" id="STX29706.1"/>
    </source>
</evidence>
<gene>
    <name evidence="1" type="ORF">NCTC13315_02258</name>
</gene>
<accession>A0A378I4U0</accession>
<dbReference type="EMBL" id="UGNV01000001">
    <property type="protein sequence ID" value="STX29706.1"/>
    <property type="molecule type" value="Genomic_DNA"/>
</dbReference>
<protein>
    <submittedName>
        <fullName evidence="1">Phage envelope protein</fullName>
    </submittedName>
</protein>
<dbReference type="InterPro" id="IPR009833">
    <property type="entry name" value="DUF1398"/>
</dbReference>
<proteinExistence type="predicted"/>
<sequence length="127" mass="14230">MNINVINECTELSFEGNIKFPDVIKQLAANKVERYLVDLVGKQKLNYGADNNVYTESLPLNGQAVSPTFDVAAIKSAILDSQQNKINYPDFLDRIIASGCSHYEVFITGRKVIYFGRDGSQHIELFP</sequence>
<dbReference type="AlphaFoldDB" id="A0A378I4U0"/>
<reference evidence="1 2" key="1">
    <citation type="submission" date="2018-06" db="EMBL/GenBank/DDBJ databases">
        <authorList>
            <consortium name="Pathogen Informatics"/>
            <person name="Doyle S."/>
        </authorList>
    </citation>
    <scope>NUCLEOTIDE SEQUENCE [LARGE SCALE GENOMIC DNA]</scope>
    <source>
        <strain evidence="1 2">NCTC13315</strain>
    </source>
</reference>
<dbReference type="InterPro" id="IPR036696">
    <property type="entry name" value="YdfO-like_sf"/>
</dbReference>
<dbReference type="Proteomes" id="UP000254968">
    <property type="component" value="Unassembled WGS sequence"/>
</dbReference>
<keyword evidence="2" id="KW-1185">Reference proteome</keyword>
<organism evidence="1 2">
    <name type="scientific">Legionella beliardensis</name>
    <dbReference type="NCBI Taxonomy" id="91822"/>
    <lineage>
        <taxon>Bacteria</taxon>
        <taxon>Pseudomonadati</taxon>
        <taxon>Pseudomonadota</taxon>
        <taxon>Gammaproteobacteria</taxon>
        <taxon>Legionellales</taxon>
        <taxon>Legionellaceae</taxon>
        <taxon>Legionella</taxon>
    </lineage>
</organism>
<dbReference type="Pfam" id="PF07166">
    <property type="entry name" value="DUF1398"/>
    <property type="match status" value="1"/>
</dbReference>
<keyword evidence="1" id="KW-0946">Virion</keyword>
<name>A0A378I4U0_9GAMM</name>
<dbReference type="Gene3D" id="3.30.1810.10">
    <property type="entry name" value="YdfO-like"/>
    <property type="match status" value="1"/>
</dbReference>
<dbReference type="OrthoDB" id="5954591at2"/>
<keyword evidence="1" id="KW-0261">Viral envelope protein</keyword>
<dbReference type="SUPFAM" id="SSF160419">
    <property type="entry name" value="YdfO-like"/>
    <property type="match status" value="1"/>
</dbReference>
<evidence type="ECO:0000313" key="2">
    <source>
        <dbReference type="Proteomes" id="UP000254968"/>
    </source>
</evidence>